<feature type="compositionally biased region" description="Acidic residues" evidence="1">
    <location>
        <begin position="1"/>
        <end position="14"/>
    </location>
</feature>
<protein>
    <submittedName>
        <fullName evidence="2">Uncharacterized protein</fullName>
    </submittedName>
</protein>
<keyword evidence="3" id="KW-1185">Reference proteome</keyword>
<feature type="region of interest" description="Disordered" evidence="1">
    <location>
        <begin position="1"/>
        <end position="57"/>
    </location>
</feature>
<gene>
    <name evidence="2" type="ORF">K469DRAFT_784881</name>
</gene>
<dbReference type="EMBL" id="ML994641">
    <property type="protein sequence ID" value="KAF2183620.1"/>
    <property type="molecule type" value="Genomic_DNA"/>
</dbReference>
<name>A0A6A6E0A5_9PEZI</name>
<reference evidence="2" key="1">
    <citation type="journal article" date="2020" name="Stud. Mycol.">
        <title>101 Dothideomycetes genomes: a test case for predicting lifestyles and emergence of pathogens.</title>
        <authorList>
            <person name="Haridas S."/>
            <person name="Albert R."/>
            <person name="Binder M."/>
            <person name="Bloem J."/>
            <person name="Labutti K."/>
            <person name="Salamov A."/>
            <person name="Andreopoulos B."/>
            <person name="Baker S."/>
            <person name="Barry K."/>
            <person name="Bills G."/>
            <person name="Bluhm B."/>
            <person name="Cannon C."/>
            <person name="Castanera R."/>
            <person name="Culley D."/>
            <person name="Daum C."/>
            <person name="Ezra D."/>
            <person name="Gonzalez J."/>
            <person name="Henrissat B."/>
            <person name="Kuo A."/>
            <person name="Liang C."/>
            <person name="Lipzen A."/>
            <person name="Lutzoni F."/>
            <person name="Magnuson J."/>
            <person name="Mondo S."/>
            <person name="Nolan M."/>
            <person name="Ohm R."/>
            <person name="Pangilinan J."/>
            <person name="Park H.-J."/>
            <person name="Ramirez L."/>
            <person name="Alfaro M."/>
            <person name="Sun H."/>
            <person name="Tritt A."/>
            <person name="Yoshinaga Y."/>
            <person name="Zwiers L.-H."/>
            <person name="Turgeon B."/>
            <person name="Goodwin S."/>
            <person name="Spatafora J."/>
            <person name="Crous P."/>
            <person name="Grigoriev I."/>
        </authorList>
    </citation>
    <scope>NUCLEOTIDE SEQUENCE</scope>
    <source>
        <strain evidence="2">CBS 207.26</strain>
    </source>
</reference>
<sequence length="285" mass="32080">MRLCGSDEEQEDHDDTTSSQDSDSQSDDNRSNKRKRATSGVPQRGTRRKINNEAPVDEEPILPKVHIPRGLIKPDTVWKALPSSKNLKLLTRLFYAIASADAVRQLRDSFQVTRGEQKDASLSSPDTIAGLVRSLDMLDTCAITSAILRRYQLIRLVEYRETLLKEMVLKRRRAVATVNGALDRIDSQVLTKLLADAYPHLKQQGRISQASDEYQRLHSKMKNRLKLGQNWYALSTRFGSPVLALVPTGDDVHITSTEADFEKFLALLDENRGANLRLISKSITP</sequence>
<accession>A0A6A6E0A5</accession>
<dbReference type="Proteomes" id="UP000800200">
    <property type="component" value="Unassembled WGS sequence"/>
</dbReference>
<dbReference type="AlphaFoldDB" id="A0A6A6E0A5"/>
<evidence type="ECO:0000313" key="3">
    <source>
        <dbReference type="Proteomes" id="UP000800200"/>
    </source>
</evidence>
<evidence type="ECO:0000256" key="1">
    <source>
        <dbReference type="SAM" id="MobiDB-lite"/>
    </source>
</evidence>
<dbReference type="OrthoDB" id="3945308at2759"/>
<proteinExistence type="predicted"/>
<evidence type="ECO:0000313" key="2">
    <source>
        <dbReference type="EMBL" id="KAF2183620.1"/>
    </source>
</evidence>
<organism evidence="2 3">
    <name type="scientific">Zopfia rhizophila CBS 207.26</name>
    <dbReference type="NCBI Taxonomy" id="1314779"/>
    <lineage>
        <taxon>Eukaryota</taxon>
        <taxon>Fungi</taxon>
        <taxon>Dikarya</taxon>
        <taxon>Ascomycota</taxon>
        <taxon>Pezizomycotina</taxon>
        <taxon>Dothideomycetes</taxon>
        <taxon>Dothideomycetes incertae sedis</taxon>
        <taxon>Zopfiaceae</taxon>
        <taxon>Zopfia</taxon>
    </lineage>
</organism>